<protein>
    <submittedName>
        <fullName evidence="2">Uncharacterized protein</fullName>
    </submittedName>
</protein>
<dbReference type="InParanoid" id="G2XMY5"/>
<evidence type="ECO:0000256" key="1">
    <source>
        <dbReference type="SAM" id="MobiDB-lite"/>
    </source>
</evidence>
<dbReference type="AlphaFoldDB" id="G2XMY5"/>
<dbReference type="HOGENOM" id="CLU_2960439_0_0_1"/>
<reference evidence="3" key="1">
    <citation type="journal article" date="2011" name="PLoS Genet.">
        <title>Genomic analysis of the necrotrophic fungal pathogens Sclerotinia sclerotiorum and Botrytis cinerea.</title>
        <authorList>
            <person name="Amselem J."/>
            <person name="Cuomo C.A."/>
            <person name="van Kan J.A."/>
            <person name="Viaud M."/>
            <person name="Benito E.P."/>
            <person name="Couloux A."/>
            <person name="Coutinho P.M."/>
            <person name="de Vries R.P."/>
            <person name="Dyer P.S."/>
            <person name="Fillinger S."/>
            <person name="Fournier E."/>
            <person name="Gout L."/>
            <person name="Hahn M."/>
            <person name="Kohn L."/>
            <person name="Lapalu N."/>
            <person name="Plummer K.M."/>
            <person name="Pradier J.M."/>
            <person name="Quevillon E."/>
            <person name="Sharon A."/>
            <person name="Simon A."/>
            <person name="ten Have A."/>
            <person name="Tudzynski B."/>
            <person name="Tudzynski P."/>
            <person name="Wincker P."/>
            <person name="Andrew M."/>
            <person name="Anthouard V."/>
            <person name="Beever R.E."/>
            <person name="Beffa R."/>
            <person name="Benoit I."/>
            <person name="Bouzid O."/>
            <person name="Brault B."/>
            <person name="Chen Z."/>
            <person name="Choquer M."/>
            <person name="Collemare J."/>
            <person name="Cotton P."/>
            <person name="Danchin E.G."/>
            <person name="Da Silva C."/>
            <person name="Gautier A."/>
            <person name="Giraud C."/>
            <person name="Giraud T."/>
            <person name="Gonzalez C."/>
            <person name="Grossetete S."/>
            <person name="Guldener U."/>
            <person name="Henrissat B."/>
            <person name="Howlett B.J."/>
            <person name="Kodira C."/>
            <person name="Kretschmer M."/>
            <person name="Lappartient A."/>
            <person name="Leroch M."/>
            <person name="Levis C."/>
            <person name="Mauceli E."/>
            <person name="Neuveglise C."/>
            <person name="Oeser B."/>
            <person name="Pearson M."/>
            <person name="Poulain J."/>
            <person name="Poussereau N."/>
            <person name="Quesneville H."/>
            <person name="Rascle C."/>
            <person name="Schumacher J."/>
            <person name="Segurens B."/>
            <person name="Sexton A."/>
            <person name="Silva E."/>
            <person name="Sirven C."/>
            <person name="Soanes D.M."/>
            <person name="Talbot N.J."/>
            <person name="Templeton M."/>
            <person name="Yandava C."/>
            <person name="Yarden O."/>
            <person name="Zeng Q."/>
            <person name="Rollins J.A."/>
            <person name="Lebrun M.H."/>
            <person name="Dickman M."/>
        </authorList>
    </citation>
    <scope>NUCLEOTIDE SEQUENCE [LARGE SCALE GENOMIC DNA]</scope>
    <source>
        <strain evidence="3">T4</strain>
    </source>
</reference>
<proteinExistence type="predicted"/>
<dbReference type="STRING" id="999810.G2XMY5"/>
<organism evidence="2 3">
    <name type="scientific">Botryotinia fuckeliana (strain T4)</name>
    <name type="common">Noble rot fungus</name>
    <name type="synonym">Botrytis cinerea</name>
    <dbReference type="NCBI Taxonomy" id="999810"/>
    <lineage>
        <taxon>Eukaryota</taxon>
        <taxon>Fungi</taxon>
        <taxon>Dikarya</taxon>
        <taxon>Ascomycota</taxon>
        <taxon>Pezizomycotina</taxon>
        <taxon>Leotiomycetes</taxon>
        <taxon>Helotiales</taxon>
        <taxon>Sclerotiniaceae</taxon>
        <taxon>Botrytis</taxon>
    </lineage>
</organism>
<dbReference type="Proteomes" id="UP000008177">
    <property type="component" value="Unplaced contigs"/>
</dbReference>
<feature type="compositionally biased region" description="Low complexity" evidence="1">
    <location>
        <begin position="32"/>
        <end position="41"/>
    </location>
</feature>
<accession>G2XMY5</accession>
<dbReference type="EMBL" id="FQ790245">
    <property type="protein sequence ID" value="CCD42241.1"/>
    <property type="molecule type" value="Genomic_DNA"/>
</dbReference>
<sequence>MPAGEIFAESSPFSNDVPIAEIPVISYKALQSNSSSESENSLTLVESVGRASGVSLDRN</sequence>
<name>G2XMY5_BOTF4</name>
<evidence type="ECO:0000313" key="2">
    <source>
        <dbReference type="EMBL" id="CCD42241.1"/>
    </source>
</evidence>
<gene>
    <name evidence="2" type="ORF">BofuT4_uP013690.1</name>
</gene>
<feature type="region of interest" description="Disordered" evidence="1">
    <location>
        <begin position="32"/>
        <end position="59"/>
    </location>
</feature>
<evidence type="ECO:0000313" key="3">
    <source>
        <dbReference type="Proteomes" id="UP000008177"/>
    </source>
</evidence>